<evidence type="ECO:0000259" key="9">
    <source>
        <dbReference type="PROSITE" id="PS50851"/>
    </source>
</evidence>
<dbReference type="Proteomes" id="UP001379533">
    <property type="component" value="Chromosome"/>
</dbReference>
<dbReference type="Pfam" id="PF01627">
    <property type="entry name" value="Hpt"/>
    <property type="match status" value="1"/>
</dbReference>
<name>A0ABZ2K686_9BACT</name>
<feature type="compositionally biased region" description="Low complexity" evidence="7">
    <location>
        <begin position="321"/>
        <end position="332"/>
    </location>
</feature>
<comment type="catalytic activity">
    <reaction evidence="1">
        <text>ATP + protein L-histidine = ADP + protein N-phospho-L-histidine.</text>
        <dbReference type="EC" id="2.7.13.3"/>
    </reaction>
</comment>
<evidence type="ECO:0000256" key="4">
    <source>
        <dbReference type="ARBA" id="ARBA00022679"/>
    </source>
</evidence>
<evidence type="ECO:0000256" key="6">
    <source>
        <dbReference type="PROSITE-ProRule" id="PRU00110"/>
    </source>
</evidence>
<dbReference type="CDD" id="cd16916">
    <property type="entry name" value="HATPase_CheA-like"/>
    <property type="match status" value="1"/>
</dbReference>
<evidence type="ECO:0000259" key="10">
    <source>
        <dbReference type="PROSITE" id="PS50894"/>
    </source>
</evidence>
<dbReference type="InterPro" id="IPR051315">
    <property type="entry name" value="Bact_Chemotaxis_CheA"/>
</dbReference>
<dbReference type="InterPro" id="IPR004105">
    <property type="entry name" value="CheA-like_dim"/>
</dbReference>
<dbReference type="PRINTS" id="PR00344">
    <property type="entry name" value="BCTRLSENSOR"/>
</dbReference>
<dbReference type="SMART" id="SM00073">
    <property type="entry name" value="HPT"/>
    <property type="match status" value="1"/>
</dbReference>
<dbReference type="PROSITE" id="PS50851">
    <property type="entry name" value="CHEW"/>
    <property type="match status" value="1"/>
</dbReference>
<protein>
    <recommendedName>
        <fullName evidence="2">histidine kinase</fullName>
        <ecNumber evidence="2">2.7.13.3</ecNumber>
    </recommendedName>
</protein>
<keyword evidence="4" id="KW-0808">Transferase</keyword>
<evidence type="ECO:0000256" key="1">
    <source>
        <dbReference type="ARBA" id="ARBA00000085"/>
    </source>
</evidence>
<dbReference type="EMBL" id="CP089982">
    <property type="protein sequence ID" value="WXA92767.1"/>
    <property type="molecule type" value="Genomic_DNA"/>
</dbReference>
<organism evidence="11 12">
    <name type="scientific">Pendulispora brunnea</name>
    <dbReference type="NCBI Taxonomy" id="2905690"/>
    <lineage>
        <taxon>Bacteria</taxon>
        <taxon>Pseudomonadati</taxon>
        <taxon>Myxococcota</taxon>
        <taxon>Myxococcia</taxon>
        <taxon>Myxococcales</taxon>
        <taxon>Sorangiineae</taxon>
        <taxon>Pendulisporaceae</taxon>
        <taxon>Pendulispora</taxon>
    </lineage>
</organism>
<dbReference type="InterPro" id="IPR005467">
    <property type="entry name" value="His_kinase_dom"/>
</dbReference>
<dbReference type="InterPro" id="IPR008207">
    <property type="entry name" value="Sig_transdc_His_kin_Hpt_dom"/>
</dbReference>
<reference evidence="11 12" key="1">
    <citation type="submission" date="2021-12" db="EMBL/GenBank/DDBJ databases">
        <title>Discovery of the Pendulisporaceae a myxobacterial family with distinct sporulation behavior and unique specialized metabolism.</title>
        <authorList>
            <person name="Garcia R."/>
            <person name="Popoff A."/>
            <person name="Bader C.D."/>
            <person name="Loehr J."/>
            <person name="Walesch S."/>
            <person name="Walt C."/>
            <person name="Boldt J."/>
            <person name="Bunk B."/>
            <person name="Haeckl F.J.F.P.J."/>
            <person name="Gunesch A.P."/>
            <person name="Birkelbach J."/>
            <person name="Nuebel U."/>
            <person name="Pietschmann T."/>
            <person name="Bach T."/>
            <person name="Mueller R."/>
        </authorList>
    </citation>
    <scope>NUCLEOTIDE SEQUENCE [LARGE SCALE GENOMIC DNA]</scope>
    <source>
        <strain evidence="11 12">MSr12523</strain>
    </source>
</reference>
<dbReference type="InterPro" id="IPR036890">
    <property type="entry name" value="HATPase_C_sf"/>
</dbReference>
<dbReference type="SMART" id="SM00260">
    <property type="entry name" value="CheW"/>
    <property type="match status" value="1"/>
</dbReference>
<keyword evidence="3 6" id="KW-0597">Phosphoprotein</keyword>
<dbReference type="SUPFAM" id="SSF47226">
    <property type="entry name" value="Histidine-containing phosphotransfer domain, HPT domain"/>
    <property type="match status" value="1"/>
</dbReference>
<feature type="domain" description="CheW-like" evidence="9">
    <location>
        <begin position="649"/>
        <end position="783"/>
    </location>
</feature>
<dbReference type="Gene3D" id="3.30.565.10">
    <property type="entry name" value="Histidine kinase-like ATPase, C-terminal domain"/>
    <property type="match status" value="1"/>
</dbReference>
<dbReference type="EC" id="2.7.13.3" evidence="2"/>
<dbReference type="InterPro" id="IPR037006">
    <property type="entry name" value="CheA-like_homodim_sf"/>
</dbReference>
<dbReference type="SUPFAM" id="SSF47384">
    <property type="entry name" value="Homodimeric domain of signal transducing histidine kinase"/>
    <property type="match status" value="1"/>
</dbReference>
<evidence type="ECO:0000259" key="8">
    <source>
        <dbReference type="PROSITE" id="PS50109"/>
    </source>
</evidence>
<dbReference type="PROSITE" id="PS50894">
    <property type="entry name" value="HPT"/>
    <property type="match status" value="1"/>
</dbReference>
<dbReference type="InterPro" id="IPR003594">
    <property type="entry name" value="HATPase_dom"/>
</dbReference>
<dbReference type="InterPro" id="IPR036097">
    <property type="entry name" value="HisK_dim/P_sf"/>
</dbReference>
<dbReference type="Gene3D" id="1.20.120.160">
    <property type="entry name" value="HPT domain"/>
    <property type="match status" value="1"/>
</dbReference>
<feature type="region of interest" description="Disordered" evidence="7">
    <location>
        <begin position="321"/>
        <end position="346"/>
    </location>
</feature>
<dbReference type="InterPro" id="IPR036061">
    <property type="entry name" value="CheW-like_dom_sf"/>
</dbReference>
<feature type="modified residue" description="Phosphohistidine" evidence="6">
    <location>
        <position position="60"/>
    </location>
</feature>
<sequence>MAEHGGGGRGDLGDKAREEFFSEAQELIDGLGRDLLAVDAVAKGGRTDPELINDVFRAVHTLKGLAGLFGATLMSGLSHELEDVLDDLRLGRLEMSPAVLDLLFRAVELYAQILAAERGDRPDEPGADVKALLHALGQVSQRREGGGVSPVAQYELDPGLLGVLTEYEEYRLRTNIAQGVSLFRIRVQFRLDTIDSALDELKARARPHGEIITYLPTGEGGDADSIELEILLASHASLSVLEAALGGSYAAIEEVQRRGARSKPPPPPISAVDEQEGEPFGDMTGAVPAITGETSSFPQAVPIPESKAGELPLPVVWGREPPTTGTTSTAPSEVPPPIPDFARISRGRPTDVDDILKSMPPPIPPVEKQPSYPPGAAVGGGGREMSLRSVSQTVRVDIRKLDHLMNIVGELAIVRTSLAKLSDKVRARPEARGLANELYRLHRVFERNLAQMQNGILEVRMVPLGQAFDKLARIVRQISREHDKQVNLVVTGAETEIDKLIVEELSDPLMHMIRNAIDHGIEPREERMRVGKPTVGTIALNAFQKGNHVVIEVEDDGAGMNTQVLINSAVRRGLLTREQAMELAPHEILGLVFLPGFTTRGEATDLSGRGVGMDIVKTNISRMGGIIDISSEVGIGTKMTITLPITLAVISVLVIEIVGRTYAIPLASVEEAIVFDERDVRAVEDREVMNQRGRTLPICRLWKLFGLTHEGPPPPKRFVVIAAVGNRKLGFVVDRLVGQQDIVIKALGKSLSHVRGFAGATELGDQRVALVLDVAALVEEVLSGDGERLLEGRGAGALEMRTEGRLGDGRARA</sequence>
<evidence type="ECO:0000256" key="3">
    <source>
        <dbReference type="ARBA" id="ARBA00022553"/>
    </source>
</evidence>
<dbReference type="Gene3D" id="1.10.287.560">
    <property type="entry name" value="Histidine kinase CheA-like, homodimeric domain"/>
    <property type="match status" value="1"/>
</dbReference>
<feature type="domain" description="HPt" evidence="10">
    <location>
        <begin position="9"/>
        <end position="117"/>
    </location>
</feature>
<dbReference type="CDD" id="cd00731">
    <property type="entry name" value="CheA_reg"/>
    <property type="match status" value="1"/>
</dbReference>
<gene>
    <name evidence="11" type="ORF">LZC95_40760</name>
</gene>
<dbReference type="InterPro" id="IPR036641">
    <property type="entry name" value="HPT_dom_sf"/>
</dbReference>
<accession>A0ABZ2K686</accession>
<dbReference type="Pfam" id="PF02518">
    <property type="entry name" value="HATPase_c"/>
    <property type="match status" value="1"/>
</dbReference>
<dbReference type="InterPro" id="IPR004358">
    <property type="entry name" value="Sig_transdc_His_kin-like_C"/>
</dbReference>
<dbReference type="InterPro" id="IPR002545">
    <property type="entry name" value="CheW-lke_dom"/>
</dbReference>
<evidence type="ECO:0000256" key="5">
    <source>
        <dbReference type="ARBA" id="ARBA00022777"/>
    </source>
</evidence>
<dbReference type="Pfam" id="PF02895">
    <property type="entry name" value="H-kinase_dim"/>
    <property type="match status" value="1"/>
</dbReference>
<keyword evidence="5" id="KW-0418">Kinase</keyword>
<feature type="region of interest" description="Disordered" evidence="7">
    <location>
        <begin position="256"/>
        <end position="278"/>
    </location>
</feature>
<keyword evidence="12" id="KW-1185">Reference proteome</keyword>
<dbReference type="RefSeq" id="WP_394843368.1">
    <property type="nucleotide sequence ID" value="NZ_CP089982.1"/>
</dbReference>
<dbReference type="Gene3D" id="2.30.30.40">
    <property type="entry name" value="SH3 Domains"/>
    <property type="match status" value="1"/>
</dbReference>
<dbReference type="SUPFAM" id="SSF55874">
    <property type="entry name" value="ATPase domain of HSP90 chaperone/DNA topoisomerase II/histidine kinase"/>
    <property type="match status" value="1"/>
</dbReference>
<evidence type="ECO:0000313" key="12">
    <source>
        <dbReference type="Proteomes" id="UP001379533"/>
    </source>
</evidence>
<feature type="domain" description="Histidine kinase" evidence="8">
    <location>
        <begin position="389"/>
        <end position="647"/>
    </location>
</feature>
<dbReference type="SUPFAM" id="SSF50341">
    <property type="entry name" value="CheW-like"/>
    <property type="match status" value="1"/>
</dbReference>
<dbReference type="SMART" id="SM00387">
    <property type="entry name" value="HATPase_c"/>
    <property type="match status" value="1"/>
</dbReference>
<dbReference type="PANTHER" id="PTHR43395:SF1">
    <property type="entry name" value="CHEMOTAXIS PROTEIN CHEA"/>
    <property type="match status" value="1"/>
</dbReference>
<dbReference type="Pfam" id="PF01584">
    <property type="entry name" value="CheW"/>
    <property type="match status" value="1"/>
</dbReference>
<evidence type="ECO:0000256" key="2">
    <source>
        <dbReference type="ARBA" id="ARBA00012438"/>
    </source>
</evidence>
<evidence type="ECO:0000256" key="7">
    <source>
        <dbReference type="SAM" id="MobiDB-lite"/>
    </source>
</evidence>
<dbReference type="SMART" id="SM01231">
    <property type="entry name" value="H-kinase_dim"/>
    <property type="match status" value="1"/>
</dbReference>
<proteinExistence type="predicted"/>
<dbReference type="CDD" id="cd00088">
    <property type="entry name" value="HPT"/>
    <property type="match status" value="1"/>
</dbReference>
<dbReference type="PROSITE" id="PS50109">
    <property type="entry name" value="HIS_KIN"/>
    <property type="match status" value="1"/>
</dbReference>
<evidence type="ECO:0000313" key="11">
    <source>
        <dbReference type="EMBL" id="WXA92767.1"/>
    </source>
</evidence>
<dbReference type="PANTHER" id="PTHR43395">
    <property type="entry name" value="SENSOR HISTIDINE KINASE CHEA"/>
    <property type="match status" value="1"/>
</dbReference>